<dbReference type="Pfam" id="PF13148">
    <property type="entry name" value="DUF3987"/>
    <property type="match status" value="1"/>
</dbReference>
<reference evidence="1 2" key="1">
    <citation type="journal article" date="2015" name="Genome Announc.">
        <title>Thirty-Two Complete Genome Assemblies of Nine Yersinia Species, Including Y. pestis, Y. pseudotuberculosis, and Y. enterocolitica.</title>
        <authorList>
            <person name="Johnson S.L."/>
            <person name="Daligault H.E."/>
            <person name="Davenport K.W."/>
            <person name="Jaissle J."/>
            <person name="Frey K.G."/>
            <person name="Ladner J.T."/>
            <person name="Broomall S.M."/>
            <person name="Bishop-Lilly K.A."/>
            <person name="Bruce D.C."/>
            <person name="Coyne S.R."/>
            <person name="Gibbons H.S."/>
            <person name="Lo C.C."/>
            <person name="Munk A.C."/>
            <person name="Rosenzweig C.N."/>
            <person name="Koroleva G.I."/>
            <person name="Palacios G.F."/>
            <person name="Redden C.L."/>
            <person name="Xu Y."/>
            <person name="Minogue T.D."/>
            <person name="Chain P.S."/>
        </authorList>
    </citation>
    <scope>NUCLEOTIDE SEQUENCE [LARGE SCALE GENOMIC DNA]</scope>
    <source>
        <strain evidence="1 2">Y231</strain>
    </source>
</reference>
<protein>
    <recommendedName>
        <fullName evidence="3">DUF3987 domain-containing protein</fullName>
    </recommendedName>
</protein>
<organism evidence="1 2">
    <name type="scientific">Yersinia rochesterensis</name>
    <dbReference type="NCBI Taxonomy" id="1604335"/>
    <lineage>
        <taxon>Bacteria</taxon>
        <taxon>Pseudomonadati</taxon>
        <taxon>Pseudomonadota</taxon>
        <taxon>Gammaproteobacteria</taxon>
        <taxon>Enterobacterales</taxon>
        <taxon>Yersiniaceae</taxon>
        <taxon>Yersinia</taxon>
    </lineage>
</organism>
<evidence type="ECO:0000313" key="1">
    <source>
        <dbReference type="EMBL" id="AJJ37256.1"/>
    </source>
</evidence>
<dbReference type="InterPro" id="IPR025048">
    <property type="entry name" value="DUF3987"/>
</dbReference>
<accession>A0ABN4FIQ3</accession>
<dbReference type="Proteomes" id="UP000031883">
    <property type="component" value="Chromosome"/>
</dbReference>
<evidence type="ECO:0008006" key="3">
    <source>
        <dbReference type="Google" id="ProtNLM"/>
    </source>
</evidence>
<dbReference type="RefSeq" id="WP_042562337.1">
    <property type="nucleotide sequence ID" value="NZ_CP009997.1"/>
</dbReference>
<evidence type="ECO:0000313" key="2">
    <source>
        <dbReference type="Proteomes" id="UP000031883"/>
    </source>
</evidence>
<dbReference type="EMBL" id="CP009997">
    <property type="protein sequence ID" value="AJJ37256.1"/>
    <property type="molecule type" value="Genomic_DNA"/>
</dbReference>
<proteinExistence type="predicted"/>
<keyword evidence="2" id="KW-1185">Reference proteome</keyword>
<sequence length="518" mass="58313">MMQLPSAPAFQQQQWAPIPTFPTHAFPPVIQNAMNVLQDGGKFPPELVASAVFAAVSLACQSHVDVLNPCTNMPEPSALFLMTLAESGMGKSTISKQAMKPFYTFKTQLAIEYQETLFAYKRDHGIWKTIQQALESNLRAAVKKGVCGDEEQTELEQHSAIEPAKPVAPVLVYSDSSLAALIEGLSQYSSAGLISDEAIIFFESSIKDNPGFFNKAWDGDVYEHNRSHREPRSFKPTLTLSLMLQPAIFLDYMNKHGDKAKASGFLSRFLFTKVAYPLNNHCPSLSTGHRHSHHSFARDETALHHFHARIQTLLVKQKEQISSGNTEKKTLTLSAEAAVSWEHKRGNWTFLAVQGQKWSCIHEMVQKANANTLRVAALLHYFSSQEADTISLDTLERASTIMEWYLNHAASFFYQFTPEYKFQQDANELYQWVYQKFVSNGGIPFKKNDVIKYGPNKFRRSEKLEPLLNSIISTGNISYAKSSPHSAVYITWRMANGYYAPIIEHLTGTYSLPQQDPK</sequence>
<gene>
    <name evidence="1" type="ORF">CH54_1528</name>
</gene>
<name>A0ABN4FIQ3_9GAMM</name>